<evidence type="ECO:0000259" key="3">
    <source>
        <dbReference type="Pfam" id="PF03763"/>
    </source>
</evidence>
<name>A0AAD8MGQ5_9APIA</name>
<protein>
    <submittedName>
        <fullName evidence="4">Remorin, C-terminal protein</fullName>
    </submittedName>
</protein>
<proteinExistence type="inferred from homology"/>
<dbReference type="AlphaFoldDB" id="A0AAD8MGQ5"/>
<feature type="compositionally biased region" description="Acidic residues" evidence="2">
    <location>
        <begin position="184"/>
        <end position="193"/>
    </location>
</feature>
<dbReference type="PANTHER" id="PTHR31471:SF2">
    <property type="entry name" value="REMORIN FAMILY PROTEIN"/>
    <property type="match status" value="1"/>
</dbReference>
<comment type="caution">
    <text evidence="4">The sequence shown here is derived from an EMBL/GenBank/DDBJ whole genome shotgun (WGS) entry which is preliminary data.</text>
</comment>
<evidence type="ECO:0000256" key="2">
    <source>
        <dbReference type="SAM" id="MobiDB-lite"/>
    </source>
</evidence>
<evidence type="ECO:0000256" key="1">
    <source>
        <dbReference type="ARBA" id="ARBA00005711"/>
    </source>
</evidence>
<keyword evidence="5" id="KW-1185">Reference proteome</keyword>
<dbReference type="Proteomes" id="UP001237642">
    <property type="component" value="Unassembled WGS sequence"/>
</dbReference>
<dbReference type="PANTHER" id="PTHR31471">
    <property type="entry name" value="OS02G0116800 PROTEIN"/>
    <property type="match status" value="1"/>
</dbReference>
<feature type="region of interest" description="Disordered" evidence="2">
    <location>
        <begin position="80"/>
        <end position="101"/>
    </location>
</feature>
<gene>
    <name evidence="4" type="ORF">POM88_028435</name>
</gene>
<reference evidence="4" key="2">
    <citation type="submission" date="2023-05" db="EMBL/GenBank/DDBJ databases">
        <authorList>
            <person name="Schelkunov M.I."/>
        </authorList>
    </citation>
    <scope>NUCLEOTIDE SEQUENCE</scope>
    <source>
        <strain evidence="4">Hsosn_3</strain>
        <tissue evidence="4">Leaf</tissue>
    </source>
</reference>
<accession>A0AAD8MGQ5</accession>
<organism evidence="4 5">
    <name type="scientific">Heracleum sosnowskyi</name>
    <dbReference type="NCBI Taxonomy" id="360622"/>
    <lineage>
        <taxon>Eukaryota</taxon>
        <taxon>Viridiplantae</taxon>
        <taxon>Streptophyta</taxon>
        <taxon>Embryophyta</taxon>
        <taxon>Tracheophyta</taxon>
        <taxon>Spermatophyta</taxon>
        <taxon>Magnoliopsida</taxon>
        <taxon>eudicotyledons</taxon>
        <taxon>Gunneridae</taxon>
        <taxon>Pentapetalae</taxon>
        <taxon>asterids</taxon>
        <taxon>campanulids</taxon>
        <taxon>Apiales</taxon>
        <taxon>Apiaceae</taxon>
        <taxon>Apioideae</taxon>
        <taxon>apioid superclade</taxon>
        <taxon>Tordylieae</taxon>
        <taxon>Tordyliinae</taxon>
        <taxon>Heracleum</taxon>
    </lineage>
</organism>
<reference evidence="4" key="1">
    <citation type="submission" date="2023-02" db="EMBL/GenBank/DDBJ databases">
        <title>Genome of toxic invasive species Heracleum sosnowskyi carries increased number of genes despite the absence of recent whole-genome duplications.</title>
        <authorList>
            <person name="Schelkunov M."/>
            <person name="Shtratnikova V."/>
            <person name="Makarenko M."/>
            <person name="Klepikova A."/>
            <person name="Omelchenko D."/>
            <person name="Novikova G."/>
            <person name="Obukhova E."/>
            <person name="Bogdanov V."/>
            <person name="Penin A."/>
            <person name="Logacheva M."/>
        </authorList>
    </citation>
    <scope>NUCLEOTIDE SEQUENCE</scope>
    <source>
        <strain evidence="4">Hsosn_3</strain>
        <tissue evidence="4">Leaf</tissue>
    </source>
</reference>
<sequence>MKNNSVLLHNTGTYTSPGTPDNNAGGEFQKGWCSERVPLPPNSSRSHINATALIPFSSGRPLPSKWDDADRWITSPLSGNAAPLVKPQRHHKSKSGPLGAPGVSYFPDYSPSVPAFQRGKSRSFMAPSPLTTGVLVPEGLSLHYGGGMGLHSKMRHSSMAPSDNAAGWTSLLSDFSTVSSGDDEKLDDSEDPETEKSSHVESRRDMATQMSPEGSQSGRLSFVISPPVVPFPEDQRSNYSAKLEVRDVQVDKGVTVTRQSRKDGTRISKTRSPDVKDIVSSWNTTEASKKTSKLSKQEARIAAWENLQKAKAEAAINKLEMKLEKRRTASMDRILNKLRIAQTKAQDLRVSVSDNHANNAPRSKPKVVPFRKFVKMGSLGGCFTGHLK</sequence>
<feature type="compositionally biased region" description="Basic and acidic residues" evidence="2">
    <location>
        <begin position="194"/>
        <end position="206"/>
    </location>
</feature>
<feature type="region of interest" description="Disordered" evidence="2">
    <location>
        <begin position="177"/>
        <end position="221"/>
    </location>
</feature>
<evidence type="ECO:0000313" key="4">
    <source>
        <dbReference type="EMBL" id="KAK1372242.1"/>
    </source>
</evidence>
<feature type="compositionally biased region" description="Polar residues" evidence="2">
    <location>
        <begin position="1"/>
        <end position="22"/>
    </location>
</feature>
<comment type="similarity">
    <text evidence="1">Belongs to the remorin family.</text>
</comment>
<dbReference type="GO" id="GO:0051276">
    <property type="term" value="P:chromosome organization"/>
    <property type="evidence" value="ECO:0007669"/>
    <property type="project" value="InterPro"/>
</dbReference>
<dbReference type="InterPro" id="IPR005516">
    <property type="entry name" value="Remorin_C"/>
</dbReference>
<evidence type="ECO:0000313" key="5">
    <source>
        <dbReference type="Proteomes" id="UP001237642"/>
    </source>
</evidence>
<feature type="domain" description="Remorin C-terminal" evidence="3">
    <location>
        <begin position="278"/>
        <end position="372"/>
    </location>
</feature>
<dbReference type="EMBL" id="JAUIZM010000007">
    <property type="protein sequence ID" value="KAK1372242.1"/>
    <property type="molecule type" value="Genomic_DNA"/>
</dbReference>
<feature type="region of interest" description="Disordered" evidence="2">
    <location>
        <begin position="1"/>
        <end position="29"/>
    </location>
</feature>
<dbReference type="Pfam" id="PF03763">
    <property type="entry name" value="Remorin_C"/>
    <property type="match status" value="1"/>
</dbReference>
<feature type="compositionally biased region" description="Polar residues" evidence="2">
    <location>
        <begin position="208"/>
        <end position="219"/>
    </location>
</feature>